<feature type="chain" id="PRO_5045102450" description="Transglutaminase superfamily protein" evidence="1">
    <location>
        <begin position="27"/>
        <end position="511"/>
    </location>
</feature>
<evidence type="ECO:0000313" key="2">
    <source>
        <dbReference type="EMBL" id="MFC4749799.1"/>
    </source>
</evidence>
<evidence type="ECO:0000313" key="3">
    <source>
        <dbReference type="Proteomes" id="UP001595935"/>
    </source>
</evidence>
<dbReference type="Proteomes" id="UP001595935">
    <property type="component" value="Unassembled WGS sequence"/>
</dbReference>
<accession>A0ABV9PHT1</accession>
<evidence type="ECO:0008006" key="4">
    <source>
        <dbReference type="Google" id="ProtNLM"/>
    </source>
</evidence>
<comment type="caution">
    <text evidence="2">The sequence shown here is derived from an EMBL/GenBank/DDBJ whole genome shotgun (WGS) entry which is preliminary data.</text>
</comment>
<protein>
    <recommendedName>
        <fullName evidence="4">Transglutaminase superfamily protein</fullName>
    </recommendedName>
</protein>
<dbReference type="PANTHER" id="PTHR35532">
    <property type="entry name" value="SIMILAR TO POLYHYDROXYALKANOATE DEPOLYMERASE"/>
    <property type="match status" value="1"/>
</dbReference>
<dbReference type="PANTHER" id="PTHR35532:SF5">
    <property type="entry name" value="CARBOHYDRATE-BINDING DOMAIN-CONTAINING PROTEIN"/>
    <property type="match status" value="1"/>
</dbReference>
<keyword evidence="1" id="KW-0732">Signal</keyword>
<proteinExistence type="predicted"/>
<sequence>MAHYFCEQIKKYNCVFLLLFSFLSYAQYPSSVETVLKKAGKNRVELEKALQYADSSKDTLKIKAMQFLIANMDIHTSSDYYWENSSKEKVAYNELSYSDFEKATKALDEIKTANPGLYAKAYVTKDIETITGDFLIQNLESAFKAWNSSTIENKSFENFCEYILPYRICEEPLQNWRPVYESKYKWINEQIPSKGFKTVLRSVRDDYDSWFINKWGEQRKEPLPKLSALQILFRKEGPCPDIADLGVFTMRSEGIAATINVIPFWATSIGGHFTNTFFDEKIKPINYDYGSRIFDEKLVREPSKVLRITYSKQPQTLASFELADNIPPGILKQMNYLDVTNEFWETIDVKCRLFDDKKNRPIVYATTFNGLAWRPFWWGKTNNNQTTFTSICKNTVILPQYYSGGKMVPAGVPVIVQDNASIELIPDLNQKREVTITESEKYLKFKMGITYKLFYWSNGWQLIGTQKVNNQVVNMVFANVPRNALLLFLGSDSKKLERPFVFNNDGSRTWF</sequence>
<dbReference type="RefSeq" id="WP_213259853.1">
    <property type="nucleotide sequence ID" value="NZ_JAGYWA010000009.1"/>
</dbReference>
<feature type="signal peptide" evidence="1">
    <location>
        <begin position="1"/>
        <end position="26"/>
    </location>
</feature>
<evidence type="ECO:0000256" key="1">
    <source>
        <dbReference type="SAM" id="SignalP"/>
    </source>
</evidence>
<reference evidence="3" key="1">
    <citation type="journal article" date="2019" name="Int. J. Syst. Evol. Microbiol.">
        <title>The Global Catalogue of Microorganisms (GCM) 10K type strain sequencing project: providing services to taxonomists for standard genome sequencing and annotation.</title>
        <authorList>
            <consortium name="The Broad Institute Genomics Platform"/>
            <consortium name="The Broad Institute Genome Sequencing Center for Infectious Disease"/>
            <person name="Wu L."/>
            <person name="Ma J."/>
        </authorList>
    </citation>
    <scope>NUCLEOTIDE SEQUENCE [LARGE SCALE GENOMIC DNA]</scope>
    <source>
        <strain evidence="3">WYCCWR 13023</strain>
    </source>
</reference>
<dbReference type="EMBL" id="JBHSGV010000009">
    <property type="protein sequence ID" value="MFC4749799.1"/>
    <property type="molecule type" value="Genomic_DNA"/>
</dbReference>
<gene>
    <name evidence="2" type="ORF">ACFO5S_20270</name>
</gene>
<keyword evidence="3" id="KW-1185">Reference proteome</keyword>
<organism evidence="2 3">
    <name type="scientific">Flavobacterium branchiicola</name>
    <dbReference type="NCBI Taxonomy" id="1114875"/>
    <lineage>
        <taxon>Bacteria</taxon>
        <taxon>Pseudomonadati</taxon>
        <taxon>Bacteroidota</taxon>
        <taxon>Flavobacteriia</taxon>
        <taxon>Flavobacteriales</taxon>
        <taxon>Flavobacteriaceae</taxon>
        <taxon>Flavobacterium</taxon>
    </lineage>
</organism>
<name>A0ABV9PHT1_9FLAO</name>